<proteinExistence type="predicted"/>
<feature type="chain" id="PRO_5002095814" description="Peptidase S1 domain-containing protein" evidence="1">
    <location>
        <begin position="22"/>
        <end position="293"/>
    </location>
</feature>
<evidence type="ECO:0000313" key="3">
    <source>
        <dbReference type="EMBL" id="KHN74075.1"/>
    </source>
</evidence>
<dbReference type="OrthoDB" id="5858510at2759"/>
<keyword evidence="1" id="KW-0732">Signal</keyword>
<dbReference type="STRING" id="6265.A0A0B2UYX4"/>
<dbReference type="Pfam" id="PF00089">
    <property type="entry name" value="Trypsin"/>
    <property type="match status" value="1"/>
</dbReference>
<evidence type="ECO:0000313" key="4">
    <source>
        <dbReference type="Proteomes" id="UP000031036"/>
    </source>
</evidence>
<gene>
    <name evidence="3" type="ORF">Tcan_08306</name>
</gene>
<dbReference type="Gene3D" id="2.40.10.10">
    <property type="entry name" value="Trypsin-like serine proteases"/>
    <property type="match status" value="2"/>
</dbReference>
<protein>
    <recommendedName>
        <fullName evidence="2">Peptidase S1 domain-containing protein</fullName>
    </recommendedName>
</protein>
<dbReference type="AlphaFoldDB" id="A0A0B2UYX4"/>
<dbReference type="GO" id="GO:0006508">
    <property type="term" value="P:proteolysis"/>
    <property type="evidence" value="ECO:0007669"/>
    <property type="project" value="InterPro"/>
</dbReference>
<organism evidence="3 4">
    <name type="scientific">Toxocara canis</name>
    <name type="common">Canine roundworm</name>
    <dbReference type="NCBI Taxonomy" id="6265"/>
    <lineage>
        <taxon>Eukaryota</taxon>
        <taxon>Metazoa</taxon>
        <taxon>Ecdysozoa</taxon>
        <taxon>Nematoda</taxon>
        <taxon>Chromadorea</taxon>
        <taxon>Rhabditida</taxon>
        <taxon>Spirurina</taxon>
        <taxon>Ascaridomorpha</taxon>
        <taxon>Ascaridoidea</taxon>
        <taxon>Toxocaridae</taxon>
        <taxon>Toxocara</taxon>
    </lineage>
</organism>
<feature type="signal peptide" evidence="1">
    <location>
        <begin position="1"/>
        <end position="21"/>
    </location>
</feature>
<accession>A0A0B2UYX4</accession>
<keyword evidence="4" id="KW-1185">Reference proteome</keyword>
<dbReference type="InterPro" id="IPR043504">
    <property type="entry name" value="Peptidase_S1_PA_chymotrypsin"/>
</dbReference>
<dbReference type="OMA" id="CWDDIGA"/>
<dbReference type="GO" id="GO:0004252">
    <property type="term" value="F:serine-type endopeptidase activity"/>
    <property type="evidence" value="ECO:0007669"/>
    <property type="project" value="InterPro"/>
</dbReference>
<dbReference type="SUPFAM" id="SSF50494">
    <property type="entry name" value="Trypsin-like serine proteases"/>
    <property type="match status" value="1"/>
</dbReference>
<evidence type="ECO:0000256" key="1">
    <source>
        <dbReference type="SAM" id="SignalP"/>
    </source>
</evidence>
<dbReference type="InterPro" id="IPR001254">
    <property type="entry name" value="Trypsin_dom"/>
</dbReference>
<comment type="caution">
    <text evidence="3">The sequence shown here is derived from an EMBL/GenBank/DDBJ whole genome shotgun (WGS) entry which is preliminary data.</text>
</comment>
<dbReference type="EMBL" id="JPKZ01002974">
    <property type="protein sequence ID" value="KHN74075.1"/>
    <property type="molecule type" value="Genomic_DNA"/>
</dbReference>
<dbReference type="InterPro" id="IPR009003">
    <property type="entry name" value="Peptidase_S1_PA"/>
</dbReference>
<feature type="domain" description="Peptidase S1" evidence="2">
    <location>
        <begin position="22"/>
        <end position="228"/>
    </location>
</feature>
<sequence length="293" mass="32378">MLIISTLSTLCLLAVLDPAYSIINGERVQWNRHGYLVKVFSREANSNLVTSCSGSVISASLVLTSPQCLLNSTTDERFSEVAVSVPTFRRPRTLRAEVANITDSWALLKIPTLSAKDLCPPNPAPKRVAQLNVRLSLLRSSLINIDVSALSKRKCWLTAFTTTTNASAFVKQDDVRMIELDTLRPSEDSTSEALRYKSAVVGNRSACWDDAGAAVMCHLNEFGDVQVGIFQTLTVDPREVADNETLHSIRECARGQSMNFAMIVNDQHLVSAIEKHDLPAFAEVYRRCRFGDD</sequence>
<name>A0A0B2UYX4_TOXCA</name>
<dbReference type="Proteomes" id="UP000031036">
    <property type="component" value="Unassembled WGS sequence"/>
</dbReference>
<reference evidence="3 4" key="1">
    <citation type="submission" date="2014-11" db="EMBL/GenBank/DDBJ databases">
        <title>Genetic blueprint of the zoonotic pathogen Toxocara canis.</title>
        <authorList>
            <person name="Zhu X.-Q."/>
            <person name="Korhonen P.K."/>
            <person name="Cai H."/>
            <person name="Young N.D."/>
            <person name="Nejsum P."/>
            <person name="von Samson-Himmelstjerna G."/>
            <person name="Boag P.R."/>
            <person name="Tan P."/>
            <person name="Li Q."/>
            <person name="Min J."/>
            <person name="Yang Y."/>
            <person name="Wang X."/>
            <person name="Fang X."/>
            <person name="Hall R.S."/>
            <person name="Hofmann A."/>
            <person name="Sternberg P.W."/>
            <person name="Jex A.R."/>
            <person name="Gasser R.B."/>
        </authorList>
    </citation>
    <scope>NUCLEOTIDE SEQUENCE [LARGE SCALE GENOMIC DNA]</scope>
    <source>
        <strain evidence="3">PN_DK_2014</strain>
    </source>
</reference>
<evidence type="ECO:0000259" key="2">
    <source>
        <dbReference type="Pfam" id="PF00089"/>
    </source>
</evidence>